<accession>H1XWM1</accession>
<evidence type="ECO:0000313" key="4">
    <source>
        <dbReference type="Proteomes" id="UP000183868"/>
    </source>
</evidence>
<evidence type="ECO:0000313" key="2">
    <source>
        <dbReference type="EMBL" id="EHO41859.1"/>
    </source>
</evidence>
<organism evidence="2 3">
    <name type="scientific">Caldithrix abyssi DSM 13497</name>
    <dbReference type="NCBI Taxonomy" id="880073"/>
    <lineage>
        <taxon>Bacteria</taxon>
        <taxon>Pseudomonadati</taxon>
        <taxon>Calditrichota</taxon>
        <taxon>Calditrichia</taxon>
        <taxon>Calditrichales</taxon>
        <taxon>Calditrichaceae</taxon>
        <taxon>Caldithrix</taxon>
    </lineage>
</organism>
<dbReference type="OrthoDB" id="7331139at2"/>
<dbReference type="Gene3D" id="3.40.50.1820">
    <property type="entry name" value="alpha/beta hydrolase"/>
    <property type="match status" value="1"/>
</dbReference>
<dbReference type="SUPFAM" id="SSF53474">
    <property type="entry name" value="alpha/beta-Hydrolases"/>
    <property type="match status" value="1"/>
</dbReference>
<dbReference type="EMBL" id="CP018099">
    <property type="protein sequence ID" value="APF17787.1"/>
    <property type="molecule type" value="Genomic_DNA"/>
</dbReference>
<dbReference type="Proteomes" id="UP000183868">
    <property type="component" value="Chromosome"/>
</dbReference>
<dbReference type="KEGG" id="caby:Cabys_1038"/>
<dbReference type="PaxDb" id="880073-Calab_2249"/>
<keyword evidence="3" id="KW-1185">Reference proteome</keyword>
<dbReference type="Proteomes" id="UP000004671">
    <property type="component" value="Chromosome"/>
</dbReference>
<dbReference type="EMBL" id="CM001402">
    <property type="protein sequence ID" value="EHO41859.1"/>
    <property type="molecule type" value="Genomic_DNA"/>
</dbReference>
<name>H1XWM1_CALAY</name>
<dbReference type="InterPro" id="IPR029058">
    <property type="entry name" value="AB_hydrolase_fold"/>
</dbReference>
<protein>
    <submittedName>
        <fullName evidence="2">Uncharacterized protein</fullName>
    </submittedName>
</protein>
<evidence type="ECO:0000313" key="1">
    <source>
        <dbReference type="EMBL" id="APF17787.1"/>
    </source>
</evidence>
<reference evidence="1 4" key="2">
    <citation type="submission" date="2016-11" db="EMBL/GenBank/DDBJ databases">
        <title>Genomic analysis of Caldithrix abyssi and proposal of a novel bacterial phylum Caldithrichaeota.</title>
        <authorList>
            <person name="Kublanov I."/>
            <person name="Sigalova O."/>
            <person name="Gavrilov S."/>
            <person name="Lebedinsky A."/>
            <person name="Ivanova N."/>
            <person name="Daum C."/>
            <person name="Reddy T."/>
            <person name="Klenk H.P."/>
            <person name="Goker M."/>
            <person name="Reva O."/>
            <person name="Miroshnichenko M."/>
            <person name="Kyprides N."/>
            <person name="Woyke T."/>
            <person name="Gelfand M."/>
        </authorList>
    </citation>
    <scope>NUCLEOTIDE SEQUENCE [LARGE SCALE GENOMIC DNA]</scope>
    <source>
        <strain evidence="1 4">LF13</strain>
    </source>
</reference>
<dbReference type="RefSeq" id="WP_006929040.1">
    <property type="nucleotide sequence ID" value="NZ_CM001402.1"/>
</dbReference>
<dbReference type="InParanoid" id="H1XWM1"/>
<dbReference type="HOGENOM" id="CLU_884760_0_0_0"/>
<dbReference type="eggNOG" id="COG0412">
    <property type="taxonomic scope" value="Bacteria"/>
</dbReference>
<sequence length="314" mass="36131" precursor="true">MKKWVLILLVGLFVLLGLAAFYLNRNPLQFINRFYYPLSIMRYDLQVVAHNGELRRYETITFQRAEADTFCVTISKPPEQDSLPKPVIVLLGGLEIGRRSLNYIPQHGKNIIIAYEYPYRPHYWYDGTALEEIPKIRRSVLIVPAQISQLVEWIKKQSWADTTRISLLGYSFGALAIPSALKVMSLRQTGVDGVIMAYGGVNLYEIFKVNLKTIPAFVRPMVSRLIAWLIRPVEPGLYLPSLKGDFLLINGRYDRQIPESSWRALHRLTPKPKEIVLLDAGHLHPKKKELIQNVIRISYDWLAKKKLISPLPVR</sequence>
<proteinExistence type="predicted"/>
<reference evidence="2 3" key="1">
    <citation type="submission" date="2011-09" db="EMBL/GenBank/DDBJ databases">
        <title>The permanent draft genome of Caldithrix abyssi DSM 13497.</title>
        <authorList>
            <consortium name="US DOE Joint Genome Institute (JGI-PGF)"/>
            <person name="Lucas S."/>
            <person name="Han J."/>
            <person name="Lapidus A."/>
            <person name="Bruce D."/>
            <person name="Goodwin L."/>
            <person name="Pitluck S."/>
            <person name="Peters L."/>
            <person name="Kyrpides N."/>
            <person name="Mavromatis K."/>
            <person name="Ivanova N."/>
            <person name="Mikhailova N."/>
            <person name="Chertkov O."/>
            <person name="Detter J.C."/>
            <person name="Tapia R."/>
            <person name="Han C."/>
            <person name="Land M."/>
            <person name="Hauser L."/>
            <person name="Markowitz V."/>
            <person name="Cheng J.-F."/>
            <person name="Hugenholtz P."/>
            <person name="Woyke T."/>
            <person name="Wu D."/>
            <person name="Spring S."/>
            <person name="Brambilla E."/>
            <person name="Klenk H.-P."/>
            <person name="Eisen J.A."/>
        </authorList>
    </citation>
    <scope>NUCLEOTIDE SEQUENCE [LARGE SCALE GENOMIC DNA]</scope>
    <source>
        <strain evidence="2 3">DSM 13497</strain>
    </source>
</reference>
<evidence type="ECO:0000313" key="3">
    <source>
        <dbReference type="Proteomes" id="UP000004671"/>
    </source>
</evidence>
<dbReference type="AlphaFoldDB" id="H1XWM1"/>
<gene>
    <name evidence="1" type="ORF">Cabys_1038</name>
    <name evidence="2" type="ORF">Calab_2249</name>
</gene>